<dbReference type="GO" id="GO:0052621">
    <property type="term" value="F:diguanylate cyclase activity"/>
    <property type="evidence" value="ECO:0007669"/>
    <property type="project" value="TreeGrafter"/>
</dbReference>
<reference evidence="4" key="1">
    <citation type="submission" date="2016-10" db="EMBL/GenBank/DDBJ databases">
        <authorList>
            <person name="Varghese N."/>
            <person name="Submissions S."/>
        </authorList>
    </citation>
    <scope>NUCLEOTIDE SEQUENCE [LARGE SCALE GENOMIC DNA]</scope>
    <source>
        <strain evidence="4">Z-7934</strain>
    </source>
</reference>
<dbReference type="STRING" id="69895.SAMN05192551_105211"/>
<dbReference type="GO" id="GO:1902201">
    <property type="term" value="P:negative regulation of bacterial-type flagellum-dependent cell motility"/>
    <property type="evidence" value="ECO:0007669"/>
    <property type="project" value="TreeGrafter"/>
</dbReference>
<keyword evidence="1" id="KW-0175">Coiled coil</keyword>
<dbReference type="InterPro" id="IPR013702">
    <property type="entry name" value="FIST_domain_N"/>
</dbReference>
<feature type="domain" description="GGDEF" evidence="2">
    <location>
        <begin position="458"/>
        <end position="584"/>
    </location>
</feature>
<protein>
    <submittedName>
        <fullName evidence="3">Diguanylate cyclase (GGDEF) domain-containing protein</fullName>
    </submittedName>
</protein>
<evidence type="ECO:0000256" key="1">
    <source>
        <dbReference type="SAM" id="Coils"/>
    </source>
</evidence>
<dbReference type="PROSITE" id="PS50887">
    <property type="entry name" value="GGDEF"/>
    <property type="match status" value="1"/>
</dbReference>
<dbReference type="Pfam" id="PF08495">
    <property type="entry name" value="FIST"/>
    <property type="match status" value="1"/>
</dbReference>
<dbReference type="InterPro" id="IPR050469">
    <property type="entry name" value="Diguanylate_Cyclase"/>
</dbReference>
<dbReference type="Gene3D" id="3.30.70.270">
    <property type="match status" value="1"/>
</dbReference>
<keyword evidence="4" id="KW-1185">Reference proteome</keyword>
<dbReference type="FunFam" id="3.30.70.270:FF:000001">
    <property type="entry name" value="Diguanylate cyclase domain protein"/>
    <property type="match status" value="1"/>
</dbReference>
<evidence type="ECO:0000259" key="2">
    <source>
        <dbReference type="PROSITE" id="PS50887"/>
    </source>
</evidence>
<name>A0A1I3EXS1_9FIRM</name>
<dbReference type="RefSeq" id="WP_093372212.1">
    <property type="nucleotide sequence ID" value="NZ_FOQA01000005.1"/>
</dbReference>
<feature type="coiled-coil region" evidence="1">
    <location>
        <begin position="396"/>
        <end position="423"/>
    </location>
</feature>
<dbReference type="SMART" id="SM00897">
    <property type="entry name" value="FIST"/>
    <property type="match status" value="1"/>
</dbReference>
<dbReference type="OrthoDB" id="9805474at2"/>
<sequence>MKMVNILYRSKKQLNQFIKNNELEGKGLLVLVFTNTANRHYIAEVNQHIMKVLPEATLAGCSASGTIDGEHIRNDGISITFCQFQQPVELHASYQEVTEGNEEAVGEHIARQTLRDHSKLLLLFAEGLHTDPTRLLEGVSKISTDIPIAGGMAGDNLRLDKTLLFLNNHVFENGAVGITVNSNHLSVSNAYRLNWKRIGKEMTITKSSGNRVYEIDHQPVEALYRQYLGVEKLEALPHSIGADFPLLLRRKEMDIARCVVGLYEDGSVQYAGDLQEGEVVQFGYGNPSMILENMQKDFLPLQSFPAEAALVFSCAARHSLLGEHAAKEVKPLSHSVSTAGFFTYGEFYHSEQTHHVLNATMTMLLLSENASHTPEITMNEYTLCRKKTADRQLSSIKALTHLVDQVTSELEEANQKLTFRNNQLLKISKQDALTGLYNHKAFYDLLGREIEFAHSVQKPLSLAMIDLDYFKEINDQCGHTAGDKLLTAIGESLKRCCREDDLVCRYGGDEFAIIFPNTKQNQAHEIVKRIQKEIEKLTPPTCDKAISLSAGIVELKDKTPQDLVELADILLYQAKSAGRKNIVV</sequence>
<organism evidence="3 4">
    <name type="scientific">Tindallia magadiensis</name>
    <dbReference type="NCBI Taxonomy" id="69895"/>
    <lineage>
        <taxon>Bacteria</taxon>
        <taxon>Bacillati</taxon>
        <taxon>Bacillota</taxon>
        <taxon>Clostridia</taxon>
        <taxon>Peptostreptococcales</taxon>
        <taxon>Tindalliaceae</taxon>
        <taxon>Tindallia</taxon>
    </lineage>
</organism>
<dbReference type="SMART" id="SM00267">
    <property type="entry name" value="GGDEF"/>
    <property type="match status" value="1"/>
</dbReference>
<evidence type="ECO:0000313" key="3">
    <source>
        <dbReference type="EMBL" id="SFI03351.1"/>
    </source>
</evidence>
<evidence type="ECO:0000313" key="4">
    <source>
        <dbReference type="Proteomes" id="UP000199287"/>
    </source>
</evidence>
<dbReference type="PANTHER" id="PTHR45138:SF24">
    <property type="entry name" value="DIGUANYLATE CYCLASE DGCC-RELATED"/>
    <property type="match status" value="1"/>
</dbReference>
<dbReference type="InterPro" id="IPR019494">
    <property type="entry name" value="FIST_C"/>
</dbReference>
<dbReference type="Pfam" id="PF10442">
    <property type="entry name" value="FIST_C"/>
    <property type="match status" value="1"/>
</dbReference>
<dbReference type="SMART" id="SM01204">
    <property type="entry name" value="FIST_C"/>
    <property type="match status" value="1"/>
</dbReference>
<dbReference type="GO" id="GO:0005886">
    <property type="term" value="C:plasma membrane"/>
    <property type="evidence" value="ECO:0007669"/>
    <property type="project" value="TreeGrafter"/>
</dbReference>
<gene>
    <name evidence="3" type="ORF">SAMN05192551_105211</name>
</gene>
<dbReference type="GO" id="GO:0043709">
    <property type="term" value="P:cell adhesion involved in single-species biofilm formation"/>
    <property type="evidence" value="ECO:0007669"/>
    <property type="project" value="TreeGrafter"/>
</dbReference>
<dbReference type="PANTHER" id="PTHR45138">
    <property type="entry name" value="REGULATORY COMPONENTS OF SENSORY TRANSDUCTION SYSTEM"/>
    <property type="match status" value="1"/>
</dbReference>
<dbReference type="Proteomes" id="UP000199287">
    <property type="component" value="Unassembled WGS sequence"/>
</dbReference>
<dbReference type="AlphaFoldDB" id="A0A1I3EXS1"/>
<proteinExistence type="predicted"/>
<dbReference type="CDD" id="cd01949">
    <property type="entry name" value="GGDEF"/>
    <property type="match status" value="1"/>
</dbReference>
<dbReference type="InterPro" id="IPR000160">
    <property type="entry name" value="GGDEF_dom"/>
</dbReference>
<accession>A0A1I3EXS1</accession>
<dbReference type="SUPFAM" id="SSF55073">
    <property type="entry name" value="Nucleotide cyclase"/>
    <property type="match status" value="1"/>
</dbReference>
<dbReference type="InterPro" id="IPR029787">
    <property type="entry name" value="Nucleotide_cyclase"/>
</dbReference>
<dbReference type="Pfam" id="PF00990">
    <property type="entry name" value="GGDEF"/>
    <property type="match status" value="1"/>
</dbReference>
<dbReference type="InterPro" id="IPR043128">
    <property type="entry name" value="Rev_trsase/Diguanyl_cyclase"/>
</dbReference>
<dbReference type="EMBL" id="FOQA01000005">
    <property type="protein sequence ID" value="SFI03351.1"/>
    <property type="molecule type" value="Genomic_DNA"/>
</dbReference>
<dbReference type="NCBIfam" id="TIGR00254">
    <property type="entry name" value="GGDEF"/>
    <property type="match status" value="1"/>
</dbReference>